<dbReference type="CDD" id="cd11660">
    <property type="entry name" value="SANT_TRF"/>
    <property type="match status" value="1"/>
</dbReference>
<evidence type="ECO:0000313" key="4">
    <source>
        <dbReference type="Proteomes" id="UP000247409"/>
    </source>
</evidence>
<feature type="compositionally biased region" description="Basic and acidic residues" evidence="1">
    <location>
        <begin position="414"/>
        <end position="432"/>
    </location>
</feature>
<evidence type="ECO:0000256" key="1">
    <source>
        <dbReference type="SAM" id="MobiDB-lite"/>
    </source>
</evidence>
<name>A0A2V3J1F1_9FLOR</name>
<sequence length="602" mass="68660">MTRKESSSELIYTQTQGHIKPSGIMVHHGDFERVVWSKSLRSIVMDEFGHYLNDALLKRVRRQVSIRTAAKNIISLANILSEGKLHDDAENNDQILWLVSFIMDSGMTLAESTVLALMRVTIIFSLHEVILSSMRYNSREFNRTFHFICDVFSDSKVRNVQLKRARDKGISTIRKAAKAIRDSEKGTALLFLHEYEKKNPLREIARLLKRKAHELEMEYSKFAAGSIPSDIVVEKKHHPRSTKSKRRDSFVPTAFSDAERNGADSDGLNGGEDGEPSAEPAYPDVVLPEEEEPGIHHESSDDHDGQAMEAVEEPSVEKERKTKKAMYTERGSRAHLDEESVGRVRHERRREKRAGAEDDLNSKEYESMDSLDFPAEVADSESDDEHVLPQSKKKRVRGQARHGTTEESVTLSDQLDHANLEENEHCIQELHEASASLKRTGPADPLQSSLKDAKKAKRRRSAPTRGPAPPPREASPIPESDGTQMKYKTPHSKSLNTTPTKRRREEVKNEFGQVIKRGRFQQHEDQWLVEGIKKYGWGAWTNIVNEYYAECDYTRMPMSLKDRARTLNLDPEKYPMKRGGSGRRRAIREDKDNDEHESIQDS</sequence>
<evidence type="ECO:0000259" key="2">
    <source>
        <dbReference type="PROSITE" id="PS51294"/>
    </source>
</evidence>
<feature type="compositionally biased region" description="Basic and acidic residues" evidence="1">
    <location>
        <begin position="587"/>
        <end position="602"/>
    </location>
</feature>
<dbReference type="OrthoDB" id="608866at2759"/>
<feature type="compositionally biased region" description="Basic residues" evidence="1">
    <location>
        <begin position="391"/>
        <end position="400"/>
    </location>
</feature>
<evidence type="ECO:0000313" key="3">
    <source>
        <dbReference type="EMBL" id="PXF48204.1"/>
    </source>
</evidence>
<feature type="compositionally biased region" description="Basic and acidic residues" evidence="1">
    <location>
        <begin position="293"/>
        <end position="306"/>
    </location>
</feature>
<proteinExistence type="predicted"/>
<keyword evidence="4" id="KW-1185">Reference proteome</keyword>
<feature type="region of interest" description="Disordered" evidence="1">
    <location>
        <begin position="233"/>
        <end position="508"/>
    </location>
</feature>
<dbReference type="AlphaFoldDB" id="A0A2V3J1F1"/>
<dbReference type="InterPro" id="IPR009057">
    <property type="entry name" value="Homeodomain-like_sf"/>
</dbReference>
<dbReference type="Gene3D" id="1.10.10.60">
    <property type="entry name" value="Homeodomain-like"/>
    <property type="match status" value="1"/>
</dbReference>
<dbReference type="InterPro" id="IPR001005">
    <property type="entry name" value="SANT/Myb"/>
</dbReference>
<gene>
    <name evidence="3" type="ORF">BWQ96_02156</name>
</gene>
<protein>
    <recommendedName>
        <fullName evidence="2">HTH myb-type domain-containing protein</fullName>
    </recommendedName>
</protein>
<dbReference type="PROSITE" id="PS51294">
    <property type="entry name" value="HTH_MYB"/>
    <property type="match status" value="1"/>
</dbReference>
<feature type="region of interest" description="Disordered" evidence="1">
    <location>
        <begin position="571"/>
        <end position="602"/>
    </location>
</feature>
<reference evidence="3 4" key="1">
    <citation type="journal article" date="2018" name="Mol. Biol. Evol.">
        <title>Analysis of the draft genome of the red seaweed Gracilariopsis chorda provides insights into genome size evolution in Rhodophyta.</title>
        <authorList>
            <person name="Lee J."/>
            <person name="Yang E.C."/>
            <person name="Graf L."/>
            <person name="Yang J.H."/>
            <person name="Qiu H."/>
            <person name="Zel Zion U."/>
            <person name="Chan C.X."/>
            <person name="Stephens T.G."/>
            <person name="Weber A.P.M."/>
            <person name="Boo G.H."/>
            <person name="Boo S.M."/>
            <person name="Kim K.M."/>
            <person name="Shin Y."/>
            <person name="Jung M."/>
            <person name="Lee S.J."/>
            <person name="Yim H.S."/>
            <person name="Lee J.H."/>
            <person name="Bhattacharya D."/>
            <person name="Yoon H.S."/>
        </authorList>
    </citation>
    <scope>NUCLEOTIDE SEQUENCE [LARGE SCALE GENOMIC DNA]</scope>
    <source>
        <strain evidence="3 4">SKKU-2015</strain>
        <tissue evidence="3">Whole body</tissue>
    </source>
</reference>
<dbReference type="InterPro" id="IPR017930">
    <property type="entry name" value="Myb_dom"/>
</dbReference>
<comment type="caution">
    <text evidence="3">The sequence shown here is derived from an EMBL/GenBank/DDBJ whole genome shotgun (WGS) entry which is preliminary data.</text>
</comment>
<dbReference type="EMBL" id="NBIV01000016">
    <property type="protein sequence ID" value="PXF48204.1"/>
    <property type="molecule type" value="Genomic_DNA"/>
</dbReference>
<dbReference type="SMART" id="SM00717">
    <property type="entry name" value="SANT"/>
    <property type="match status" value="1"/>
</dbReference>
<dbReference type="Proteomes" id="UP000247409">
    <property type="component" value="Unassembled WGS sequence"/>
</dbReference>
<feature type="domain" description="HTH myb-type" evidence="2">
    <location>
        <begin position="512"/>
        <end position="573"/>
    </location>
</feature>
<feature type="compositionally biased region" description="Basic residues" evidence="1">
    <location>
        <begin position="235"/>
        <end position="246"/>
    </location>
</feature>
<accession>A0A2V3J1F1</accession>
<dbReference type="SUPFAM" id="SSF46689">
    <property type="entry name" value="Homeodomain-like"/>
    <property type="match status" value="1"/>
</dbReference>
<feature type="compositionally biased region" description="Basic and acidic residues" evidence="1">
    <location>
        <begin position="315"/>
        <end position="344"/>
    </location>
</feature>
<feature type="compositionally biased region" description="Basic and acidic residues" evidence="1">
    <location>
        <begin position="353"/>
        <end position="366"/>
    </location>
</feature>
<organism evidence="3 4">
    <name type="scientific">Gracilariopsis chorda</name>
    <dbReference type="NCBI Taxonomy" id="448386"/>
    <lineage>
        <taxon>Eukaryota</taxon>
        <taxon>Rhodophyta</taxon>
        <taxon>Florideophyceae</taxon>
        <taxon>Rhodymeniophycidae</taxon>
        <taxon>Gracilariales</taxon>
        <taxon>Gracilariaceae</taxon>
        <taxon>Gracilariopsis</taxon>
    </lineage>
</organism>